<dbReference type="Pfam" id="PF13921">
    <property type="entry name" value="Myb_DNA-bind_6"/>
    <property type="match status" value="1"/>
</dbReference>
<feature type="domain" description="Myb-like" evidence="7">
    <location>
        <begin position="328"/>
        <end position="382"/>
    </location>
</feature>
<dbReference type="CDD" id="cd00167">
    <property type="entry name" value="SANT"/>
    <property type="match status" value="2"/>
</dbReference>
<evidence type="ECO:0000259" key="9">
    <source>
        <dbReference type="PROSITE" id="PS51294"/>
    </source>
</evidence>
<sequence>MTSIDINAEREKIQREIEALERSLGPNIASIEVAVSDSSFDSDEDDLDIDDHLNEDLEEEEEDWEDGGSTAEMCLQMNLVYQAVIEEKIQEVELLIAQNKEQQDELMWEIAGRKYHKPGDKLQPLNLSIGHFLKPYFKDKSMGMGPPANHDMLDRTAQGIKSYEVFATPKWTSTHQADLKQAVISDSLQRMLQPKLLKLEYLEKKFDETKDSVQKKMVAKQIQEAEREIADINQLSEDSLLGQRTDDHDWEKISNLTYGGLHTAERLKNMWQNYEHPGISKNEWDGEEIKKLLDVAQKHNYVNWKVIAQELGSNRTAFQCLQKYQSCNTNFKRKEFSKEEDEMLTQLVQRMRVGNHIPYKRISYFMEARDSMQILYRWSKSLDPAIKKGHWTKSEDELLLKGIAKHGAKNWYKIQNEVPGRSDVQCRERYIKGLDEDLKKGKWSPEEKQKLMDLTEKYGVGHWAKVAKELTHRTGSQCLSKWKGLMGYFKSKRKKKAKKLKIRKTVVKEENKTHDSEDSTSTISSSSSDEDELELIDSEEEKKVRRLPEPSFKITPCMNKWIPRRQIMTASGKALIKPSTFAASCSKQSQLKKSKPGKERSFQFTTLLKGIAYPHSMDRVLENRQEILKEPGVQGRQLLLVEEDEVRKVLQKNSDRFQDKLLSRINIKNLKSGDLSGIVNFSQQELKRERRVELYRNSVDRKLLLAVTPWVGDVLLSVFTSQGRTFRKGTQGEILKQKLKSLALNSTPIFSFLIQIFRIDADGCLKIIRDRRMKQIFPDTSRNTVKRIPPAPTPAPAISTSKFVPNNGQSLGSGSAEVCLEQVQPSKTPRRPIIEKPRAPPPKPKTVMELLREKRMRESNAKKTAQNTVVLSSNLLLPQSIVINPQPNALGNQQTVVLPLAPSTPEKGVWPIMPFVSIQAGQIPPKSSATVNPVQSSPPKSASEPVAANVLPSTPEKQSTSNEVTKGTPCPFSGVPASPVQPSITVLPTILNPTVNNSRPVPFTLVVTPHGVVPVQLQALGFPAQVPAPASLITNGAINLETSSGQATNVQNTAVTPPTTNDGVREVVSATEANPESNQDETTSTVAQKPSIASNDQNQGPLKSTTQSILTSKKYPVVKIARLLPSGLPKQGAAAAGTQAQPSSPSPSPAAAAEKKVMDWGLVSLEEEGVAKNWFHGIEGVKVPMLPKGMAYLPPSACTLKTLSKLLLQTSTLEENAFKLVPSMEGESEPTPAEKTAILRGLVDRKLKSNPGYLLLKQRFLSAFTVPGFLASLHPEQTKKVVSNITIKSEDSDDETDDSADEEPSPYNEPHPTASYPQPSACTEPEGAPENPYSQMTSDYTDDSNIIARRTRKRTYNYT</sequence>
<dbReference type="GO" id="GO:0001006">
    <property type="term" value="F:RNA polymerase III type 3 promoter sequence-specific DNA binding"/>
    <property type="evidence" value="ECO:0000318"/>
    <property type="project" value="GO_Central"/>
</dbReference>
<dbReference type="PROSITE" id="PS51294">
    <property type="entry name" value="HTH_MYB"/>
    <property type="match status" value="3"/>
</dbReference>
<feature type="region of interest" description="Disordered" evidence="6">
    <location>
        <begin position="500"/>
        <end position="544"/>
    </location>
</feature>
<dbReference type="GO" id="GO:0000978">
    <property type="term" value="F:RNA polymerase II cis-regulatory region sequence-specific DNA binding"/>
    <property type="evidence" value="ECO:0007669"/>
    <property type="project" value="TreeGrafter"/>
</dbReference>
<dbReference type="GO" id="GO:0019185">
    <property type="term" value="C:snRNA-activating protein complex"/>
    <property type="evidence" value="ECO:0000318"/>
    <property type="project" value="GO_Central"/>
</dbReference>
<feature type="compositionally biased region" description="Polar residues" evidence="6">
    <location>
        <begin position="951"/>
        <end position="965"/>
    </location>
</feature>
<dbReference type="Pfam" id="PF00249">
    <property type="entry name" value="Myb_DNA-binding"/>
    <property type="match status" value="2"/>
</dbReference>
<feature type="region of interest" description="Disordered" evidence="6">
    <location>
        <begin position="1071"/>
        <end position="1107"/>
    </location>
</feature>
<dbReference type="PANTHER" id="PTHR46621">
    <property type="entry name" value="SNRNA-ACTIVATING PROTEIN COMPLEX SUBUNIT 4"/>
    <property type="match status" value="1"/>
</dbReference>
<keyword evidence="3" id="KW-0238">DNA-binding</keyword>
<feature type="region of interest" description="Disordered" evidence="6">
    <location>
        <begin position="1129"/>
        <end position="1153"/>
    </location>
</feature>
<proteinExistence type="predicted"/>
<feature type="region of interest" description="Disordered" evidence="6">
    <location>
        <begin position="925"/>
        <end position="974"/>
    </location>
</feature>
<feature type="domain" description="Myb-like" evidence="7">
    <location>
        <begin position="276"/>
        <end position="326"/>
    </location>
</feature>
<name>A0A8J1LFF8_XENLA</name>
<dbReference type="OrthoDB" id="2143914at2759"/>
<evidence type="ECO:0000313" key="10">
    <source>
        <dbReference type="Proteomes" id="UP000186698"/>
    </source>
</evidence>
<dbReference type="RefSeq" id="XP_041428278.1">
    <property type="nucleotide sequence ID" value="XM_041572344.1"/>
</dbReference>
<dbReference type="InterPro" id="IPR009057">
    <property type="entry name" value="Homeodomain-like_sf"/>
</dbReference>
<dbReference type="PROSITE" id="PS51293">
    <property type="entry name" value="SANT"/>
    <property type="match status" value="1"/>
</dbReference>
<dbReference type="SUPFAM" id="SSF46689">
    <property type="entry name" value="Homeodomain-like"/>
    <property type="match status" value="3"/>
</dbReference>
<reference evidence="11" key="1">
    <citation type="submission" date="2025-08" db="UniProtKB">
        <authorList>
            <consortium name="RefSeq"/>
        </authorList>
    </citation>
    <scope>IDENTIFICATION</scope>
    <source>
        <strain evidence="11">J_2021</strain>
        <tissue evidence="11">Erythrocytes</tissue>
    </source>
</reference>
<dbReference type="GO" id="GO:0042796">
    <property type="term" value="P:snRNA transcription by RNA polymerase III"/>
    <property type="evidence" value="ECO:0000318"/>
    <property type="project" value="GO_Central"/>
</dbReference>
<dbReference type="InterPro" id="IPR001005">
    <property type="entry name" value="SANT/Myb"/>
</dbReference>
<evidence type="ECO:0000256" key="3">
    <source>
        <dbReference type="ARBA" id="ARBA00023125"/>
    </source>
</evidence>
<gene>
    <name evidence="11" type="primary">LOC108698187</name>
</gene>
<feature type="compositionally biased region" description="Basic residues" evidence="6">
    <location>
        <begin position="1349"/>
        <end position="1359"/>
    </location>
</feature>
<feature type="domain" description="HTH myb-type" evidence="9">
    <location>
        <begin position="439"/>
        <end position="490"/>
    </location>
</feature>
<feature type="domain" description="HTH myb-type" evidence="9">
    <location>
        <begin position="383"/>
        <end position="438"/>
    </location>
</feature>
<feature type="compositionally biased region" description="Acidic residues" evidence="6">
    <location>
        <begin position="528"/>
        <end position="539"/>
    </location>
</feature>
<dbReference type="FunFam" id="1.10.10.60:FF:000321">
    <property type="entry name" value="Small nuclear RNA-activating complex, polypeptide 4"/>
    <property type="match status" value="1"/>
</dbReference>
<dbReference type="CTD" id="108698187"/>
<feature type="compositionally biased region" description="Polar residues" evidence="6">
    <location>
        <begin position="925"/>
        <end position="940"/>
    </location>
</feature>
<feature type="domain" description="Myb-like" evidence="7">
    <location>
        <begin position="435"/>
        <end position="486"/>
    </location>
</feature>
<evidence type="ECO:0000259" key="8">
    <source>
        <dbReference type="PROSITE" id="PS51293"/>
    </source>
</evidence>
<feature type="region of interest" description="Disordered" evidence="6">
    <location>
        <begin position="783"/>
        <end position="803"/>
    </location>
</feature>
<feature type="compositionally biased region" description="Acidic residues" evidence="6">
    <location>
        <begin position="1291"/>
        <end position="1304"/>
    </location>
</feature>
<feature type="compositionally biased region" description="Basic and acidic residues" evidence="6">
    <location>
        <begin position="506"/>
        <end position="517"/>
    </location>
</feature>
<accession>A0A8J1LFF8</accession>
<dbReference type="SMART" id="SM00717">
    <property type="entry name" value="SANT"/>
    <property type="match status" value="4"/>
</dbReference>
<evidence type="ECO:0000256" key="6">
    <source>
        <dbReference type="SAM" id="MobiDB-lite"/>
    </source>
</evidence>
<feature type="region of interest" description="Disordered" evidence="6">
    <location>
        <begin position="1284"/>
        <end position="1359"/>
    </location>
</feature>
<feature type="domain" description="SANT" evidence="8">
    <location>
        <begin position="391"/>
        <end position="443"/>
    </location>
</feature>
<dbReference type="InterPro" id="IPR051575">
    <property type="entry name" value="Myb-like_DNA-bd"/>
</dbReference>
<dbReference type="InterPro" id="IPR017884">
    <property type="entry name" value="SANT_dom"/>
</dbReference>
<feature type="region of interest" description="Disordered" evidence="6">
    <location>
        <begin position="823"/>
        <end position="845"/>
    </location>
</feature>
<feature type="compositionally biased region" description="Low complexity" evidence="6">
    <location>
        <begin position="1131"/>
        <end position="1143"/>
    </location>
</feature>
<evidence type="ECO:0000256" key="4">
    <source>
        <dbReference type="ARBA" id="ARBA00023163"/>
    </source>
</evidence>
<dbReference type="GeneID" id="108698187"/>
<keyword evidence="2" id="KW-0805">Transcription regulation</keyword>
<keyword evidence="1" id="KW-0677">Repeat</keyword>
<dbReference type="Gene3D" id="1.10.10.60">
    <property type="entry name" value="Homeodomain-like"/>
    <property type="match status" value="4"/>
</dbReference>
<dbReference type="Proteomes" id="UP000186698">
    <property type="component" value="Chromosome 8L"/>
</dbReference>
<feature type="domain" description="HTH myb-type" evidence="9">
    <location>
        <begin position="276"/>
        <end position="332"/>
    </location>
</feature>
<keyword evidence="4" id="KW-0804">Transcription</keyword>
<evidence type="ECO:0000259" key="7">
    <source>
        <dbReference type="PROSITE" id="PS50090"/>
    </source>
</evidence>
<dbReference type="FunFam" id="1.10.10.60:FF:000314">
    <property type="entry name" value="Small nuclear RNA-activating complex, polypeptide 4"/>
    <property type="match status" value="1"/>
</dbReference>
<dbReference type="PROSITE" id="PS50090">
    <property type="entry name" value="MYB_LIKE"/>
    <property type="match status" value="4"/>
</dbReference>
<protein>
    <submittedName>
        <fullName evidence="11">snRNA-activating protein complex subunit 4-like isoform X1</fullName>
    </submittedName>
</protein>
<keyword evidence="5" id="KW-0539">Nucleus</keyword>
<dbReference type="GO" id="GO:0042795">
    <property type="term" value="P:snRNA transcription by RNA polymerase II"/>
    <property type="evidence" value="ECO:0000318"/>
    <property type="project" value="GO_Central"/>
</dbReference>
<keyword evidence="10" id="KW-1185">Reference proteome</keyword>
<evidence type="ECO:0000313" key="11">
    <source>
        <dbReference type="RefSeq" id="XP_041428278.1"/>
    </source>
</evidence>
<dbReference type="KEGG" id="xla:108698187"/>
<dbReference type="InterPro" id="IPR017930">
    <property type="entry name" value="Myb_dom"/>
</dbReference>
<dbReference type="PANTHER" id="PTHR46621:SF1">
    <property type="entry name" value="SNRNA-ACTIVATING PROTEIN COMPLEX SUBUNIT 4"/>
    <property type="match status" value="1"/>
</dbReference>
<evidence type="ECO:0000256" key="1">
    <source>
        <dbReference type="ARBA" id="ARBA00022737"/>
    </source>
</evidence>
<evidence type="ECO:0000256" key="5">
    <source>
        <dbReference type="ARBA" id="ARBA00023242"/>
    </source>
</evidence>
<feature type="domain" description="Myb-like" evidence="7">
    <location>
        <begin position="383"/>
        <end position="434"/>
    </location>
</feature>
<evidence type="ECO:0000256" key="2">
    <source>
        <dbReference type="ARBA" id="ARBA00023015"/>
    </source>
</evidence>
<organism evidence="10 11">
    <name type="scientific">Xenopus laevis</name>
    <name type="common">African clawed frog</name>
    <dbReference type="NCBI Taxonomy" id="8355"/>
    <lineage>
        <taxon>Eukaryota</taxon>
        <taxon>Metazoa</taxon>
        <taxon>Chordata</taxon>
        <taxon>Craniata</taxon>
        <taxon>Vertebrata</taxon>
        <taxon>Euteleostomi</taxon>
        <taxon>Amphibia</taxon>
        <taxon>Batrachia</taxon>
        <taxon>Anura</taxon>
        <taxon>Pipoidea</taxon>
        <taxon>Pipidae</taxon>
        <taxon>Xenopodinae</taxon>
        <taxon>Xenopus</taxon>
        <taxon>Xenopus</taxon>
    </lineage>
</organism>